<feature type="compositionally biased region" description="Basic and acidic residues" evidence="5">
    <location>
        <begin position="477"/>
        <end position="488"/>
    </location>
</feature>
<keyword evidence="2 4" id="KW-0238">DNA-binding</keyword>
<dbReference type="CDD" id="cd00397">
    <property type="entry name" value="DNA_BRE_C"/>
    <property type="match status" value="1"/>
</dbReference>
<evidence type="ECO:0000259" key="6">
    <source>
        <dbReference type="PROSITE" id="PS51898"/>
    </source>
</evidence>
<evidence type="ECO:0000259" key="7">
    <source>
        <dbReference type="PROSITE" id="PS51900"/>
    </source>
</evidence>
<dbReference type="SUPFAM" id="SSF56349">
    <property type="entry name" value="DNA breaking-rejoining enzymes"/>
    <property type="match status" value="1"/>
</dbReference>
<comment type="caution">
    <text evidence="8">The sequence shown here is derived from an EMBL/GenBank/DDBJ whole genome shotgun (WGS) entry which is preliminary data.</text>
</comment>
<dbReference type="PROSITE" id="PS51900">
    <property type="entry name" value="CB"/>
    <property type="match status" value="1"/>
</dbReference>
<dbReference type="PANTHER" id="PTHR30349">
    <property type="entry name" value="PHAGE INTEGRASE-RELATED"/>
    <property type="match status" value="1"/>
</dbReference>
<keyword evidence="9" id="KW-1185">Reference proteome</keyword>
<dbReference type="PANTHER" id="PTHR30349:SF41">
    <property type="entry name" value="INTEGRASE_RECOMBINASE PROTEIN MJ0367-RELATED"/>
    <property type="match status" value="1"/>
</dbReference>
<evidence type="ECO:0000256" key="4">
    <source>
        <dbReference type="PROSITE-ProRule" id="PRU01248"/>
    </source>
</evidence>
<feature type="domain" description="Tyr recombinase" evidence="6">
    <location>
        <begin position="246"/>
        <end position="481"/>
    </location>
</feature>
<dbReference type="InterPro" id="IPR050090">
    <property type="entry name" value="Tyrosine_recombinase_XerCD"/>
</dbReference>
<comment type="similarity">
    <text evidence="1">Belongs to the 'phage' integrase family.</text>
</comment>
<evidence type="ECO:0000313" key="9">
    <source>
        <dbReference type="Proteomes" id="UP001500782"/>
    </source>
</evidence>
<evidence type="ECO:0000256" key="3">
    <source>
        <dbReference type="ARBA" id="ARBA00023172"/>
    </source>
</evidence>
<evidence type="ECO:0000256" key="1">
    <source>
        <dbReference type="ARBA" id="ARBA00008857"/>
    </source>
</evidence>
<dbReference type="Proteomes" id="UP001500782">
    <property type="component" value="Unassembled WGS sequence"/>
</dbReference>
<proteinExistence type="inferred from homology"/>
<feature type="region of interest" description="Disordered" evidence="5">
    <location>
        <begin position="477"/>
        <end position="498"/>
    </location>
</feature>
<dbReference type="RefSeq" id="WP_343803903.1">
    <property type="nucleotide sequence ID" value="NZ_BAAADJ010000064.1"/>
</dbReference>
<evidence type="ECO:0000256" key="5">
    <source>
        <dbReference type="SAM" id="MobiDB-lite"/>
    </source>
</evidence>
<sequence>MTYGTFKSINRIMDNKVRINHLTDYLYNKKINGLHYLDFLPDENLFCLVQPNQRTEHFSTSYLIELNNSSASPNTIRAIGNDIQRFLDYLMIFEIPLESVEDLSELLIGFIDYLSVIAVKRIKVRRSIEWSLLDFIPLNTTNEEISKIEPNEFGKKEVSSYGRISDSLMYRTVSNVLGYLSFLKQRTVKFSELKMITLPIKATTQKSTNSSTVKGKKKIIHYDIKYLFDKAGIKLKISNKRKVTPFKGTIPTVEEIQRILEYTNEVSVINKLLVHTLVGFGIRGGELSNIRIIDSNIAPNFLSMNYHDAMSKIKEIRLGDLYFNHSIEKWVCEIEDDDTSETHFKSRHKTGSREIPYAFAQEEFTAILYAAIRERILLMRANQTKEHGYLFISKKNKCKPMNNGTVYQIIKNLTRQLFKKTNLNLTWMYPHSFRHYFATYLLRIKKTSLDDVSRMLGHSDTETTRITYIHYLEDNKPESTSEHMKDTFNNKSQGEQFD</sequence>
<reference evidence="8 9" key="1">
    <citation type="journal article" date="2019" name="Int. J. Syst. Evol. Microbiol.">
        <title>The Global Catalogue of Microorganisms (GCM) 10K type strain sequencing project: providing services to taxonomists for standard genome sequencing and annotation.</title>
        <authorList>
            <consortium name="The Broad Institute Genomics Platform"/>
            <consortium name="The Broad Institute Genome Sequencing Center for Infectious Disease"/>
            <person name="Wu L."/>
            <person name="Ma J."/>
        </authorList>
    </citation>
    <scope>NUCLEOTIDE SEQUENCE [LARGE SCALE GENOMIC DNA]</scope>
    <source>
        <strain evidence="8 9">JCM 9731</strain>
    </source>
</reference>
<protein>
    <recommendedName>
        <fullName evidence="10">Tyr recombinase domain-containing protein</fullName>
    </recommendedName>
</protein>
<evidence type="ECO:0008006" key="10">
    <source>
        <dbReference type="Google" id="ProtNLM"/>
    </source>
</evidence>
<dbReference type="InterPro" id="IPR011010">
    <property type="entry name" value="DNA_brk_join_enz"/>
</dbReference>
<feature type="compositionally biased region" description="Polar residues" evidence="5">
    <location>
        <begin position="489"/>
        <end position="498"/>
    </location>
</feature>
<accession>A0ABN0WV83</accession>
<organism evidence="8 9">
    <name type="scientific">Bacillus carboniphilus</name>
    <dbReference type="NCBI Taxonomy" id="86663"/>
    <lineage>
        <taxon>Bacteria</taxon>
        <taxon>Bacillati</taxon>
        <taxon>Bacillota</taxon>
        <taxon>Bacilli</taxon>
        <taxon>Bacillales</taxon>
        <taxon>Bacillaceae</taxon>
        <taxon>Bacillus</taxon>
    </lineage>
</organism>
<dbReference type="Gene3D" id="1.10.443.10">
    <property type="entry name" value="Intergrase catalytic core"/>
    <property type="match status" value="1"/>
</dbReference>
<dbReference type="InterPro" id="IPR002104">
    <property type="entry name" value="Integrase_catalytic"/>
</dbReference>
<feature type="domain" description="Core-binding (CB)" evidence="7">
    <location>
        <begin position="49"/>
        <end position="132"/>
    </location>
</feature>
<dbReference type="Pfam" id="PF00589">
    <property type="entry name" value="Phage_integrase"/>
    <property type="match status" value="1"/>
</dbReference>
<name>A0ABN0WV83_9BACI</name>
<dbReference type="InterPro" id="IPR013762">
    <property type="entry name" value="Integrase-like_cat_sf"/>
</dbReference>
<dbReference type="InterPro" id="IPR044068">
    <property type="entry name" value="CB"/>
</dbReference>
<dbReference type="PROSITE" id="PS51898">
    <property type="entry name" value="TYR_RECOMBINASE"/>
    <property type="match status" value="1"/>
</dbReference>
<gene>
    <name evidence="8" type="ORF">GCM10008967_42290</name>
</gene>
<evidence type="ECO:0000256" key="2">
    <source>
        <dbReference type="ARBA" id="ARBA00023125"/>
    </source>
</evidence>
<keyword evidence="3" id="KW-0233">DNA recombination</keyword>
<dbReference type="EMBL" id="BAAADJ010000064">
    <property type="protein sequence ID" value="GAA0347459.1"/>
    <property type="molecule type" value="Genomic_DNA"/>
</dbReference>
<evidence type="ECO:0000313" key="8">
    <source>
        <dbReference type="EMBL" id="GAA0347459.1"/>
    </source>
</evidence>